<keyword evidence="4" id="KW-1185">Reference proteome</keyword>
<evidence type="ECO:0000259" key="2">
    <source>
        <dbReference type="Pfam" id="PF14065"/>
    </source>
</evidence>
<evidence type="ECO:0000313" key="3">
    <source>
        <dbReference type="EMBL" id="KJE75505.1"/>
    </source>
</evidence>
<gene>
    <name evidence="3" type="ORF">FEAC_27450</name>
</gene>
<feature type="domain" description="Pvc16 N-terminal" evidence="2">
    <location>
        <begin position="5"/>
        <end position="129"/>
    </location>
</feature>
<organism evidence="3 4">
    <name type="scientific">Ferrimicrobium acidiphilum DSM 19497</name>
    <dbReference type="NCBI Taxonomy" id="1121877"/>
    <lineage>
        <taxon>Bacteria</taxon>
        <taxon>Bacillati</taxon>
        <taxon>Actinomycetota</taxon>
        <taxon>Acidimicrobiia</taxon>
        <taxon>Acidimicrobiales</taxon>
        <taxon>Acidimicrobiaceae</taxon>
        <taxon>Ferrimicrobium</taxon>
    </lineage>
</organism>
<comment type="caution">
    <text evidence="3">The sequence shown here is derived from an EMBL/GenBank/DDBJ whole genome shotgun (WGS) entry which is preliminary data.</text>
</comment>
<dbReference type="RefSeq" id="WP_052566415.1">
    <property type="nucleotide sequence ID" value="NZ_JQKF01000031.1"/>
</dbReference>
<accession>A0A0D8FQE4</accession>
<name>A0A0D8FQE4_9ACTN</name>
<dbReference type="EMBL" id="JXUW01000038">
    <property type="protein sequence ID" value="KJE75505.1"/>
    <property type="molecule type" value="Genomic_DNA"/>
</dbReference>
<evidence type="ECO:0000313" key="4">
    <source>
        <dbReference type="Proteomes" id="UP000032336"/>
    </source>
</evidence>
<dbReference type="STRING" id="1121877.FEAC_27450"/>
<dbReference type="Proteomes" id="UP000032336">
    <property type="component" value="Unassembled WGS sequence"/>
</dbReference>
<dbReference type="GeneID" id="78373732"/>
<dbReference type="InterPro" id="IPR025351">
    <property type="entry name" value="Pvc16_N"/>
</dbReference>
<dbReference type="OrthoDB" id="5514409at2"/>
<proteinExistence type="predicted"/>
<feature type="region of interest" description="Disordered" evidence="1">
    <location>
        <begin position="180"/>
        <end position="225"/>
    </location>
</feature>
<evidence type="ECO:0000256" key="1">
    <source>
        <dbReference type="SAM" id="MobiDB-lite"/>
    </source>
</evidence>
<sequence>MIHHIDAAVESFVRQVVGVSEHVADVVCGAPSSFSEAGLARPTFVIYLWDISQNWQLNRGGFEDAVGSARPARRPPSPILNFRYFVTVVAGELRDEHELLGRLLTTILLNDKLPKAILPEPLQGLRIGLELSSQEEAYPTSSWEPGKSRLGLSFCLLVPAEIGSWLERGAPIESVSVTTGLHGIDRPSSDAAPSPEPEDARPLRRRRDGSALVMEGKPQPPRESK</sequence>
<dbReference type="eggNOG" id="ENOG5032GK3">
    <property type="taxonomic scope" value="Bacteria"/>
</dbReference>
<dbReference type="Pfam" id="PF14065">
    <property type="entry name" value="Pvc16_N"/>
    <property type="match status" value="1"/>
</dbReference>
<reference evidence="3 4" key="1">
    <citation type="submission" date="2015-01" db="EMBL/GenBank/DDBJ databases">
        <title>Draft genome of the acidophilic iron oxidizer Ferrimicrobium acidiphilum strain T23.</title>
        <authorList>
            <person name="Poehlein A."/>
            <person name="Eisen S."/>
            <person name="Schloemann M."/>
            <person name="Johnson B.D."/>
            <person name="Daniel R."/>
            <person name="Muehling M."/>
        </authorList>
    </citation>
    <scope>NUCLEOTIDE SEQUENCE [LARGE SCALE GENOMIC DNA]</scope>
    <source>
        <strain evidence="3 4">T23</strain>
    </source>
</reference>
<dbReference type="AlphaFoldDB" id="A0A0D8FQE4"/>
<protein>
    <recommendedName>
        <fullName evidence="2">Pvc16 N-terminal domain-containing protein</fullName>
    </recommendedName>
</protein>